<name>A0A9P5JZR2_9AGAM</name>
<reference evidence="13" key="1">
    <citation type="submission" date="2019-10" db="EMBL/GenBank/DDBJ databases">
        <authorList>
            <consortium name="DOE Joint Genome Institute"/>
            <person name="Kuo A."/>
            <person name="Miyauchi S."/>
            <person name="Kiss E."/>
            <person name="Drula E."/>
            <person name="Kohler A."/>
            <person name="Sanchez-Garcia M."/>
            <person name="Andreopoulos B."/>
            <person name="Barry K.W."/>
            <person name="Bonito G."/>
            <person name="Buee M."/>
            <person name="Carver A."/>
            <person name="Chen C."/>
            <person name="Cichocki N."/>
            <person name="Clum A."/>
            <person name="Culley D."/>
            <person name="Crous P.W."/>
            <person name="Fauchery L."/>
            <person name="Girlanda M."/>
            <person name="Hayes R."/>
            <person name="Keri Z."/>
            <person name="LaButti K."/>
            <person name="Lipzen A."/>
            <person name="Lombard V."/>
            <person name="Magnuson J."/>
            <person name="Maillard F."/>
            <person name="Morin E."/>
            <person name="Murat C."/>
            <person name="Nolan M."/>
            <person name="Ohm R."/>
            <person name="Pangilinan J."/>
            <person name="Pereira M."/>
            <person name="Perotto S."/>
            <person name="Peter M."/>
            <person name="Riley R."/>
            <person name="Sitrit Y."/>
            <person name="Stielow B."/>
            <person name="Szollosi G."/>
            <person name="Zifcakova L."/>
            <person name="Stursova M."/>
            <person name="Spatafora J.W."/>
            <person name="Tedersoo L."/>
            <person name="Vaario L.-M."/>
            <person name="Yamada A."/>
            <person name="Yan M."/>
            <person name="Wang P."/>
            <person name="Xu J."/>
            <person name="Bruns T."/>
            <person name="Baldrian P."/>
            <person name="Vilgalys R."/>
            <person name="Henrissat B."/>
            <person name="Grigoriev I.V."/>
            <person name="Hibbett D."/>
            <person name="Nagy L.G."/>
            <person name="Martin F.M."/>
        </authorList>
    </citation>
    <scope>NUCLEOTIDE SEQUENCE</scope>
    <source>
        <strain evidence="13">Prilba</strain>
    </source>
</reference>
<dbReference type="Gene3D" id="1.20.5.110">
    <property type="match status" value="1"/>
</dbReference>
<keyword evidence="6" id="KW-0333">Golgi apparatus</keyword>
<feature type="transmembrane region" description="Helical" evidence="11">
    <location>
        <begin position="234"/>
        <end position="254"/>
    </location>
</feature>
<gene>
    <name evidence="13" type="ORF">DFH94DRAFT_806191</name>
</gene>
<dbReference type="InterPro" id="IPR015260">
    <property type="entry name" value="Syntaxin-6/10/61_N"/>
</dbReference>
<organism evidence="13 14">
    <name type="scientific">Russula ochroleuca</name>
    <dbReference type="NCBI Taxonomy" id="152965"/>
    <lineage>
        <taxon>Eukaryota</taxon>
        <taxon>Fungi</taxon>
        <taxon>Dikarya</taxon>
        <taxon>Basidiomycota</taxon>
        <taxon>Agaricomycotina</taxon>
        <taxon>Agaricomycetes</taxon>
        <taxon>Russulales</taxon>
        <taxon>Russulaceae</taxon>
        <taxon>Russula</taxon>
    </lineage>
</organism>
<sequence>MSVDPYHQVQSEIQSSLLAAEQLRATFLRIRSTAREGNEELEWARNELKATLAALETDLGDLEESVKIVETTGARMFGLDDGEVIKRRRYVSHVRSELENMRAEVEGRPKFDNVRHTSLRSLRWDTGGPSTPIPSNPHSPAPASAHEPMGEDHQAQWARQEQEMMIQQQDQTINSISGTLSTIAQQAGLMGSEISEHNEMLDDLDHGVERTDSKLSDAVRRMRKFVRETEERKSGWCIAILIAVLLILLLAVILV</sequence>
<dbReference type="SUPFAM" id="SSF58038">
    <property type="entry name" value="SNARE fusion complex"/>
    <property type="match status" value="1"/>
</dbReference>
<evidence type="ECO:0000256" key="7">
    <source>
        <dbReference type="ARBA" id="ARBA00023136"/>
    </source>
</evidence>
<dbReference type="SUPFAM" id="SSF47661">
    <property type="entry name" value="t-snare proteins"/>
    <property type="match status" value="1"/>
</dbReference>
<evidence type="ECO:0000256" key="10">
    <source>
        <dbReference type="SAM" id="MobiDB-lite"/>
    </source>
</evidence>
<keyword evidence="3 11" id="KW-0812">Transmembrane</keyword>
<dbReference type="InterPro" id="IPR010989">
    <property type="entry name" value="SNARE"/>
</dbReference>
<dbReference type="SMART" id="SM00397">
    <property type="entry name" value="t_SNARE"/>
    <property type="match status" value="1"/>
</dbReference>
<dbReference type="AlphaFoldDB" id="A0A9P5JZR2"/>
<keyword evidence="9" id="KW-0175">Coiled coil</keyword>
<dbReference type="EMBL" id="WHVB01000017">
    <property type="protein sequence ID" value="KAF8474447.1"/>
    <property type="molecule type" value="Genomic_DNA"/>
</dbReference>
<evidence type="ECO:0000256" key="8">
    <source>
        <dbReference type="ARBA" id="ARBA00037801"/>
    </source>
</evidence>
<dbReference type="CDD" id="cd21442">
    <property type="entry name" value="SNARE_NTD_STX6-like"/>
    <property type="match status" value="1"/>
</dbReference>
<keyword evidence="4" id="KW-0653">Protein transport</keyword>
<dbReference type="Gene3D" id="1.20.58.90">
    <property type="match status" value="1"/>
</dbReference>
<keyword evidence="14" id="KW-1185">Reference proteome</keyword>
<reference evidence="13" key="2">
    <citation type="journal article" date="2020" name="Nat. Commun.">
        <title>Large-scale genome sequencing of mycorrhizal fungi provides insights into the early evolution of symbiotic traits.</title>
        <authorList>
            <person name="Miyauchi S."/>
            <person name="Kiss E."/>
            <person name="Kuo A."/>
            <person name="Drula E."/>
            <person name="Kohler A."/>
            <person name="Sanchez-Garcia M."/>
            <person name="Morin E."/>
            <person name="Andreopoulos B."/>
            <person name="Barry K.W."/>
            <person name="Bonito G."/>
            <person name="Buee M."/>
            <person name="Carver A."/>
            <person name="Chen C."/>
            <person name="Cichocki N."/>
            <person name="Clum A."/>
            <person name="Culley D."/>
            <person name="Crous P.W."/>
            <person name="Fauchery L."/>
            <person name="Girlanda M."/>
            <person name="Hayes R.D."/>
            <person name="Keri Z."/>
            <person name="LaButti K."/>
            <person name="Lipzen A."/>
            <person name="Lombard V."/>
            <person name="Magnuson J."/>
            <person name="Maillard F."/>
            <person name="Murat C."/>
            <person name="Nolan M."/>
            <person name="Ohm R.A."/>
            <person name="Pangilinan J."/>
            <person name="Pereira M.F."/>
            <person name="Perotto S."/>
            <person name="Peter M."/>
            <person name="Pfister S."/>
            <person name="Riley R."/>
            <person name="Sitrit Y."/>
            <person name="Stielow J.B."/>
            <person name="Szollosi G."/>
            <person name="Zifcakova L."/>
            <person name="Stursova M."/>
            <person name="Spatafora J.W."/>
            <person name="Tedersoo L."/>
            <person name="Vaario L.M."/>
            <person name="Yamada A."/>
            <person name="Yan M."/>
            <person name="Wang P."/>
            <person name="Xu J."/>
            <person name="Bruns T."/>
            <person name="Baldrian P."/>
            <person name="Vilgalys R."/>
            <person name="Dunand C."/>
            <person name="Henrissat B."/>
            <person name="Grigoriev I.V."/>
            <person name="Hibbett D."/>
            <person name="Nagy L.G."/>
            <person name="Martin F.M."/>
        </authorList>
    </citation>
    <scope>NUCLEOTIDE SEQUENCE</scope>
    <source>
        <strain evidence="13">Prilba</strain>
    </source>
</reference>
<evidence type="ECO:0000256" key="1">
    <source>
        <dbReference type="ARBA" id="ARBA00009063"/>
    </source>
</evidence>
<dbReference type="CDD" id="cd15851">
    <property type="entry name" value="SNARE_Syntaxin6"/>
    <property type="match status" value="1"/>
</dbReference>
<keyword evidence="7 11" id="KW-0472">Membrane</keyword>
<dbReference type="Proteomes" id="UP000759537">
    <property type="component" value="Unassembled WGS sequence"/>
</dbReference>
<evidence type="ECO:0000256" key="11">
    <source>
        <dbReference type="SAM" id="Phobius"/>
    </source>
</evidence>
<dbReference type="GO" id="GO:0048193">
    <property type="term" value="P:Golgi vesicle transport"/>
    <property type="evidence" value="ECO:0007669"/>
    <property type="project" value="InterPro"/>
</dbReference>
<evidence type="ECO:0000256" key="3">
    <source>
        <dbReference type="ARBA" id="ARBA00022692"/>
    </source>
</evidence>
<dbReference type="Pfam" id="PF05739">
    <property type="entry name" value="SNARE"/>
    <property type="match status" value="1"/>
</dbReference>
<keyword evidence="2" id="KW-0813">Transport</keyword>
<comment type="subcellular location">
    <subcellularLocation>
        <location evidence="8">Golgi apparatus</location>
        <location evidence="8">trans-Golgi network membrane</location>
        <topology evidence="8">Single-pass type IV membrane protein</topology>
    </subcellularLocation>
</comment>
<keyword evidence="5 11" id="KW-1133">Transmembrane helix</keyword>
<comment type="caution">
    <text evidence="13">The sequence shown here is derived from an EMBL/GenBank/DDBJ whole genome shotgun (WGS) entry which is preliminary data.</text>
</comment>
<dbReference type="OrthoDB" id="546861at2759"/>
<protein>
    <submittedName>
        <fullName evidence="13">t-SNARE</fullName>
    </submittedName>
</protein>
<feature type="coiled-coil region" evidence="9">
    <location>
        <begin position="38"/>
        <end position="72"/>
    </location>
</feature>
<dbReference type="Pfam" id="PF09177">
    <property type="entry name" value="STX6_10_61_N"/>
    <property type="match status" value="1"/>
</dbReference>
<evidence type="ECO:0000256" key="9">
    <source>
        <dbReference type="SAM" id="Coils"/>
    </source>
</evidence>
<evidence type="ECO:0000256" key="4">
    <source>
        <dbReference type="ARBA" id="ARBA00022927"/>
    </source>
</evidence>
<accession>A0A9P5JZR2</accession>
<dbReference type="PANTHER" id="PTHR12791">
    <property type="entry name" value="GOLGI SNARE BET1-RELATED"/>
    <property type="match status" value="1"/>
</dbReference>
<dbReference type="InterPro" id="IPR000727">
    <property type="entry name" value="T_SNARE_dom"/>
</dbReference>
<feature type="domain" description="T-SNARE coiled-coil homology" evidence="12">
    <location>
        <begin position="163"/>
        <end position="225"/>
    </location>
</feature>
<dbReference type="GO" id="GO:0015031">
    <property type="term" value="P:protein transport"/>
    <property type="evidence" value="ECO:0007669"/>
    <property type="project" value="UniProtKB-KW"/>
</dbReference>
<comment type="similarity">
    <text evidence="1">Belongs to the syntaxin family.</text>
</comment>
<dbReference type="PROSITE" id="PS50192">
    <property type="entry name" value="T_SNARE"/>
    <property type="match status" value="1"/>
</dbReference>
<proteinExistence type="inferred from homology"/>
<evidence type="ECO:0000256" key="5">
    <source>
        <dbReference type="ARBA" id="ARBA00022989"/>
    </source>
</evidence>
<evidence type="ECO:0000313" key="14">
    <source>
        <dbReference type="Proteomes" id="UP000759537"/>
    </source>
</evidence>
<dbReference type="FunFam" id="1.20.58.90:FF:000004">
    <property type="entry name" value="Syntaxin 10"/>
    <property type="match status" value="1"/>
</dbReference>
<dbReference type="GO" id="GO:0016020">
    <property type="term" value="C:membrane"/>
    <property type="evidence" value="ECO:0007669"/>
    <property type="project" value="InterPro"/>
</dbReference>
<evidence type="ECO:0000256" key="2">
    <source>
        <dbReference type="ARBA" id="ARBA00022448"/>
    </source>
</evidence>
<feature type="compositionally biased region" description="Pro residues" evidence="10">
    <location>
        <begin position="131"/>
        <end position="140"/>
    </location>
</feature>
<evidence type="ECO:0000256" key="6">
    <source>
        <dbReference type="ARBA" id="ARBA00023034"/>
    </source>
</evidence>
<dbReference type="GO" id="GO:0005794">
    <property type="term" value="C:Golgi apparatus"/>
    <property type="evidence" value="ECO:0007669"/>
    <property type="project" value="UniProtKB-SubCell"/>
</dbReference>
<feature type="region of interest" description="Disordered" evidence="10">
    <location>
        <begin position="122"/>
        <end position="156"/>
    </location>
</feature>
<evidence type="ECO:0000313" key="13">
    <source>
        <dbReference type="EMBL" id="KAF8474447.1"/>
    </source>
</evidence>
<evidence type="ECO:0000259" key="12">
    <source>
        <dbReference type="PROSITE" id="PS50192"/>
    </source>
</evidence>